<evidence type="ECO:0000313" key="2">
    <source>
        <dbReference type="EMBL" id="JAT67572.1"/>
    </source>
</evidence>
<dbReference type="PANTHER" id="PTHR35495">
    <property type="entry name" value="OS06G0679600 PROTEIN"/>
    <property type="match status" value="1"/>
</dbReference>
<accession>A0A1D1ZKQ9</accession>
<gene>
    <name evidence="2" type="ORF">g.19990</name>
</gene>
<feature type="region of interest" description="Disordered" evidence="1">
    <location>
        <begin position="51"/>
        <end position="91"/>
    </location>
</feature>
<feature type="region of interest" description="Disordered" evidence="1">
    <location>
        <begin position="1"/>
        <end position="36"/>
    </location>
</feature>
<organism evidence="2">
    <name type="scientific">Anthurium amnicola</name>
    <dbReference type="NCBI Taxonomy" id="1678845"/>
    <lineage>
        <taxon>Eukaryota</taxon>
        <taxon>Viridiplantae</taxon>
        <taxon>Streptophyta</taxon>
        <taxon>Embryophyta</taxon>
        <taxon>Tracheophyta</taxon>
        <taxon>Spermatophyta</taxon>
        <taxon>Magnoliopsida</taxon>
        <taxon>Liliopsida</taxon>
        <taxon>Araceae</taxon>
        <taxon>Pothoideae</taxon>
        <taxon>Potheae</taxon>
        <taxon>Anthurium</taxon>
    </lineage>
</organism>
<protein>
    <submittedName>
        <fullName evidence="2">Uncharacterized protein</fullName>
    </submittedName>
</protein>
<reference evidence="2" key="1">
    <citation type="submission" date="2015-07" db="EMBL/GenBank/DDBJ databases">
        <title>Transcriptome Assembly of Anthurium amnicola.</title>
        <authorList>
            <person name="Suzuki J."/>
        </authorList>
    </citation>
    <scope>NUCLEOTIDE SEQUENCE</scope>
</reference>
<name>A0A1D1ZKQ9_9ARAE</name>
<dbReference type="EMBL" id="GDJX01000364">
    <property type="protein sequence ID" value="JAT67572.1"/>
    <property type="molecule type" value="Transcribed_RNA"/>
</dbReference>
<feature type="compositionally biased region" description="Low complexity" evidence="1">
    <location>
        <begin position="54"/>
        <end position="71"/>
    </location>
</feature>
<sequence>SLSLSLPAATAAMKERVRSPKRTLPAGPSPSKIEERLHRFLRPGALARLRDTRISSSSRSPRSAAALLLSGRPHRLTPPSSPPPTDGAPQIPFAAADGSPFFAGCRTRGPRCPQRKKLLAARAVFLIPGSPAGSDAPPDALPALDQLGSDLLLAH</sequence>
<evidence type="ECO:0000256" key="1">
    <source>
        <dbReference type="SAM" id="MobiDB-lite"/>
    </source>
</evidence>
<proteinExistence type="predicted"/>
<dbReference type="AlphaFoldDB" id="A0A1D1ZKQ9"/>
<dbReference type="PANTHER" id="PTHR35495:SF1">
    <property type="entry name" value="OS06G0679600 PROTEIN"/>
    <property type="match status" value="1"/>
</dbReference>
<feature type="non-terminal residue" evidence="2">
    <location>
        <position position="1"/>
    </location>
</feature>